<dbReference type="PANTHER" id="PTHR21110:SF0">
    <property type="entry name" value="PHOSPHOPENTOMUTASE"/>
    <property type="match status" value="1"/>
</dbReference>
<dbReference type="Pfam" id="PF01676">
    <property type="entry name" value="Metalloenzyme"/>
    <property type="match status" value="1"/>
</dbReference>
<keyword evidence="2" id="KW-0479">Metal-binding</keyword>
<dbReference type="PANTHER" id="PTHR21110">
    <property type="entry name" value="PHOSPHOPENTOMUTASE"/>
    <property type="match status" value="1"/>
</dbReference>
<evidence type="ECO:0000256" key="1">
    <source>
        <dbReference type="ARBA" id="ARBA00010373"/>
    </source>
</evidence>
<dbReference type="InterPro" id="IPR010045">
    <property type="entry name" value="DeoB"/>
</dbReference>
<organism evidence="5 6">
    <name type="scientific">Herpetosiphon gulosus</name>
    <dbReference type="NCBI Taxonomy" id="1973496"/>
    <lineage>
        <taxon>Bacteria</taxon>
        <taxon>Bacillati</taxon>
        <taxon>Chloroflexota</taxon>
        <taxon>Chloroflexia</taxon>
        <taxon>Herpetosiphonales</taxon>
        <taxon>Herpetosiphonaceae</taxon>
        <taxon>Herpetosiphon</taxon>
    </lineage>
</organism>
<dbReference type="Proteomes" id="UP001428290">
    <property type="component" value="Unassembled WGS sequence"/>
</dbReference>
<evidence type="ECO:0000256" key="2">
    <source>
        <dbReference type="ARBA" id="ARBA00022723"/>
    </source>
</evidence>
<gene>
    <name evidence="5" type="primary">gpmI_1</name>
    <name evidence="5" type="ORF">Hgul01_03002</name>
</gene>
<evidence type="ECO:0000259" key="4">
    <source>
        <dbReference type="Pfam" id="PF01676"/>
    </source>
</evidence>
<proteinExistence type="inferred from homology"/>
<keyword evidence="6" id="KW-1185">Reference proteome</keyword>
<accession>A0ABP9X4A9</accession>
<reference evidence="5 6" key="1">
    <citation type="submission" date="2024-02" db="EMBL/GenBank/DDBJ databases">
        <title>Herpetosiphon gulosus NBRC 112829.</title>
        <authorList>
            <person name="Ichikawa N."/>
            <person name="Katano-Makiyama Y."/>
            <person name="Hidaka K."/>
        </authorList>
    </citation>
    <scope>NUCLEOTIDE SEQUENCE [LARGE SCALE GENOMIC DNA]</scope>
    <source>
        <strain evidence="5 6">NBRC 112829</strain>
    </source>
</reference>
<keyword evidence="3" id="KW-0464">Manganese</keyword>
<dbReference type="EMBL" id="BAABRU010000010">
    <property type="protein sequence ID" value="GAA5529196.1"/>
    <property type="molecule type" value="Genomic_DNA"/>
</dbReference>
<name>A0ABP9X4A9_9CHLR</name>
<dbReference type="RefSeq" id="WP_345722811.1">
    <property type="nucleotide sequence ID" value="NZ_BAABRU010000010.1"/>
</dbReference>
<evidence type="ECO:0000313" key="6">
    <source>
        <dbReference type="Proteomes" id="UP001428290"/>
    </source>
</evidence>
<comment type="caution">
    <text evidence="5">The sequence shown here is derived from an EMBL/GenBank/DDBJ whole genome shotgun (WGS) entry which is preliminary data.</text>
</comment>
<sequence>MSVIVCFIDGVGLLPHAAAPWTTAHLPTLINLLGQLPHSNLQIDQPNLYFRAIDATLGVEGLPQSGTGHTSLWTGVNASALLGRHYPAYPAPSQRPMIAEQSLFAKVQQLGCTSLIATVHRDHYWDLVVKREQRATAAALAAQVVDLALPATPEWLAGQAVTWDITGYYLQQWGALAGLPTITAHEAGLRLGRALRLADLVHYECYLPDFVGHRRIVETPEHTLELIDSMLGAIISQMQPSDSLILVSDHGNLEMIDHTSHSRNPVPLLVIGAKAQAAAKVEDISQITPLILDLLI</sequence>
<dbReference type="SUPFAM" id="SSF53649">
    <property type="entry name" value="Alkaline phosphatase-like"/>
    <property type="match status" value="1"/>
</dbReference>
<feature type="domain" description="Metalloenzyme" evidence="4">
    <location>
        <begin position="199"/>
        <end position="295"/>
    </location>
</feature>
<protein>
    <submittedName>
        <fullName evidence="5">2,3-bisphosphoglycerate-independent phosphoglycerate mutase</fullName>
    </submittedName>
</protein>
<dbReference type="InterPro" id="IPR017850">
    <property type="entry name" value="Alkaline_phosphatase_core_sf"/>
</dbReference>
<dbReference type="Gene3D" id="3.40.720.10">
    <property type="entry name" value="Alkaline Phosphatase, subunit A"/>
    <property type="match status" value="1"/>
</dbReference>
<comment type="similarity">
    <text evidence="1">Belongs to the phosphopentomutase family.</text>
</comment>
<dbReference type="InterPro" id="IPR006124">
    <property type="entry name" value="Metalloenzyme"/>
</dbReference>
<evidence type="ECO:0000256" key="3">
    <source>
        <dbReference type="ARBA" id="ARBA00023211"/>
    </source>
</evidence>
<evidence type="ECO:0000313" key="5">
    <source>
        <dbReference type="EMBL" id="GAA5529196.1"/>
    </source>
</evidence>